<feature type="region of interest" description="Disordered" evidence="4">
    <location>
        <begin position="523"/>
        <end position="542"/>
    </location>
</feature>
<feature type="compositionally biased region" description="Polar residues" evidence="4">
    <location>
        <begin position="760"/>
        <end position="773"/>
    </location>
</feature>
<feature type="compositionally biased region" description="Polar residues" evidence="4">
    <location>
        <begin position="157"/>
        <end position="174"/>
    </location>
</feature>
<dbReference type="AlphaFoldDB" id="A0A836GEJ2"/>
<dbReference type="InterPro" id="IPR000504">
    <property type="entry name" value="RRM_dom"/>
</dbReference>
<evidence type="ECO:0000256" key="4">
    <source>
        <dbReference type="SAM" id="MobiDB-lite"/>
    </source>
</evidence>
<evidence type="ECO:0000256" key="2">
    <source>
        <dbReference type="ARBA" id="ARBA00022884"/>
    </source>
</evidence>
<feature type="region of interest" description="Disordered" evidence="4">
    <location>
        <begin position="760"/>
        <end position="781"/>
    </location>
</feature>
<keyword evidence="7" id="KW-1185">Reference proteome</keyword>
<dbReference type="KEGG" id="loi:92359521"/>
<gene>
    <name evidence="6" type="ORF">LSCM4_03590</name>
</gene>
<reference evidence="7" key="2">
    <citation type="journal article" date="2021" name="Sci. Data">
        <title>Chromosome-scale genome sequencing, assembly and annotation of six genomes from subfamily Leishmaniinae.</title>
        <authorList>
            <person name="Almutairi H."/>
            <person name="Urbaniak M.D."/>
            <person name="Bates M.D."/>
            <person name="Jariyapan N."/>
            <person name="Kwakye-Nuako G."/>
            <person name="Thomaz Soccol V."/>
            <person name="Al-Salem W.S."/>
            <person name="Dillon R.J."/>
            <person name="Bates P.A."/>
            <person name="Gatherer D."/>
        </authorList>
    </citation>
    <scope>NUCLEOTIDE SEQUENCE [LARGE SCALE GENOMIC DNA]</scope>
</reference>
<reference evidence="7" key="1">
    <citation type="journal article" date="2021" name="Microbiol. Resour. Announc.">
        <title>LGAAP: Leishmaniinae Genome Assembly and Annotation Pipeline.</title>
        <authorList>
            <person name="Almutairi H."/>
            <person name="Urbaniak M.D."/>
            <person name="Bates M.D."/>
            <person name="Jariyapan N."/>
            <person name="Kwakye-Nuako G."/>
            <person name="Thomaz-Soccol V."/>
            <person name="Al-Salem W.S."/>
            <person name="Dillon R.J."/>
            <person name="Bates P.A."/>
            <person name="Gatherer D."/>
        </authorList>
    </citation>
    <scope>NUCLEOTIDE SEQUENCE [LARGE SCALE GENOMIC DNA]</scope>
</reference>
<sequence>MKRDSVKPTMAASPVLIDAEQHQYPLYPHATFSSSPGTSPMSATTLRQSLGGAVPPSRQSPTSAQIPSGGGAPHISFPLQSVGYAQQPFRTDAVRGCSPTSYGTAVGTTASRSMLTLSVERLGEPVLMSGPLGTAAGAATAMSFVTPLSGELDALSTPPSSTATPANKNFSISEYPSLTTRSPVPTPVTPTEPSSTNLILYNIGPNMTEAALQSIFEPFGEVVSCAVMRDIHTGVSLGTAFVRYAYHADARRALESFSDRANPVCVHESKPLVVQWARKQHDGAPAGEARKKIMKLFVRNVPLDCSVEDLEEVFGSYGGVRQVTLHKDTSPVQDEAMVRLIAFVIYTEEGAAERAAREVHNTKPFASCNGIPIMVKLAESSQRRRFMKSAEATGFIPSAAGSTGFPAARTSPMVPGVCISPLDLTTAAQLHQQHLQQQQATAPQQGMHETHGFEASSSHYSMPVFDSAVMYAVPDPREGSVGSYQGTMQPLLTSVSGGGTPAAMTPLASGIVGGITGRYHQQTAPHVGDREGRGSPHASSAAASMLAQPYRQPVSLSFDANTVAANGALSTSSKLNCQNFSDAMAGGCSAGGCPCGSFLCCNNRPGDANSNAFTAASDSGPSQTMTTGPWVEATAGFSHASGSCAASVQPTRKSLEPTQSLPVATAAFAAVSTPPPGQLRSGVAPSMTSSARGSPQQSTGLHRTTPTGVTVTGVAAASRPVSAAFALTGGHTAVGPQPSTRPPVASSGCTLDMGSAIFSNSSGSGTAPNNSAAYSKESPTKRMDASESWRRAVRTHVHNAKCQNERCHASSTPPSMSTINISGNVLTPATPPPTAGPKRMILSLSCNDAPAPEFTPPTSPCYSSTLSVDQTGPKPTGTGALASGRMRYHHNPYSTESTKLFC</sequence>
<feature type="region of interest" description="Disordered" evidence="4">
    <location>
        <begin position="155"/>
        <end position="193"/>
    </location>
</feature>
<feature type="compositionally biased region" description="Polar residues" evidence="4">
    <location>
        <begin position="57"/>
        <end position="66"/>
    </location>
</feature>
<dbReference type="Gene3D" id="3.30.70.330">
    <property type="match status" value="2"/>
</dbReference>
<dbReference type="SMR" id="A0A836GEJ2"/>
<organism evidence="6 7">
    <name type="scientific">Leishmania orientalis</name>
    <dbReference type="NCBI Taxonomy" id="2249476"/>
    <lineage>
        <taxon>Eukaryota</taxon>
        <taxon>Discoba</taxon>
        <taxon>Euglenozoa</taxon>
        <taxon>Kinetoplastea</taxon>
        <taxon>Metakinetoplastina</taxon>
        <taxon>Trypanosomatida</taxon>
        <taxon>Trypanosomatidae</taxon>
        <taxon>Leishmaniinae</taxon>
        <taxon>Leishmania</taxon>
    </lineage>
</organism>
<evidence type="ECO:0000313" key="6">
    <source>
        <dbReference type="EMBL" id="KAG5473521.1"/>
    </source>
</evidence>
<dbReference type="FunFam" id="3.30.70.330:FF:000835">
    <property type="entry name" value="RNA binding protein, putative"/>
    <property type="match status" value="1"/>
</dbReference>
<evidence type="ECO:0000256" key="1">
    <source>
        <dbReference type="ARBA" id="ARBA00022737"/>
    </source>
</evidence>
<feature type="region of interest" description="Disordered" evidence="4">
    <location>
        <begin position="672"/>
        <end position="706"/>
    </location>
</feature>
<name>A0A836GEJ2_9TRYP</name>
<comment type="caution">
    <text evidence="6">The sequence shown here is derived from an EMBL/GenBank/DDBJ whole genome shotgun (WGS) entry which is preliminary data.</text>
</comment>
<feature type="compositionally biased region" description="Polar residues" evidence="4">
    <location>
        <begin position="686"/>
        <end position="702"/>
    </location>
</feature>
<evidence type="ECO:0000313" key="7">
    <source>
        <dbReference type="Proteomes" id="UP000674143"/>
    </source>
</evidence>
<dbReference type="GeneID" id="92359521"/>
<dbReference type="PROSITE" id="PS50102">
    <property type="entry name" value="RRM"/>
    <property type="match status" value="2"/>
</dbReference>
<dbReference type="RefSeq" id="XP_067061524.1">
    <property type="nucleotide sequence ID" value="XM_067205587.1"/>
</dbReference>
<accession>A0A836GEJ2</accession>
<dbReference type="InterPro" id="IPR012677">
    <property type="entry name" value="Nucleotide-bd_a/b_plait_sf"/>
</dbReference>
<dbReference type="EMBL" id="JAFHLR010000029">
    <property type="protein sequence ID" value="KAG5473521.1"/>
    <property type="molecule type" value="Genomic_DNA"/>
</dbReference>
<evidence type="ECO:0000259" key="5">
    <source>
        <dbReference type="PROSITE" id="PS50102"/>
    </source>
</evidence>
<feature type="compositionally biased region" description="Polar residues" evidence="4">
    <location>
        <begin position="31"/>
        <end position="48"/>
    </location>
</feature>
<dbReference type="SMART" id="SM00360">
    <property type="entry name" value="RRM"/>
    <property type="match status" value="2"/>
</dbReference>
<dbReference type="InterPro" id="IPR035979">
    <property type="entry name" value="RBD_domain_sf"/>
</dbReference>
<feature type="region of interest" description="Disordered" evidence="4">
    <location>
        <begin position="27"/>
        <end position="72"/>
    </location>
</feature>
<dbReference type="GO" id="GO:0003723">
    <property type="term" value="F:RNA binding"/>
    <property type="evidence" value="ECO:0007669"/>
    <property type="project" value="UniProtKB-UniRule"/>
</dbReference>
<feature type="domain" description="RRM" evidence="5">
    <location>
        <begin position="294"/>
        <end position="380"/>
    </location>
</feature>
<proteinExistence type="predicted"/>
<keyword evidence="1" id="KW-0677">Repeat</keyword>
<keyword evidence="2 3" id="KW-0694">RNA-binding</keyword>
<dbReference type="PANTHER" id="PTHR24012">
    <property type="entry name" value="RNA BINDING PROTEIN"/>
    <property type="match status" value="1"/>
</dbReference>
<dbReference type="Proteomes" id="UP000674143">
    <property type="component" value="Unassembled WGS sequence"/>
</dbReference>
<evidence type="ECO:0000256" key="3">
    <source>
        <dbReference type="PROSITE-ProRule" id="PRU00176"/>
    </source>
</evidence>
<dbReference type="CDD" id="cd00590">
    <property type="entry name" value="RRM_SF"/>
    <property type="match status" value="1"/>
</dbReference>
<protein>
    <recommendedName>
        <fullName evidence="5">RRM domain-containing protein</fullName>
    </recommendedName>
</protein>
<feature type="domain" description="RRM" evidence="5">
    <location>
        <begin position="196"/>
        <end position="279"/>
    </location>
</feature>
<dbReference type="Pfam" id="PF00076">
    <property type="entry name" value="RRM_1"/>
    <property type="match status" value="2"/>
</dbReference>
<dbReference type="SUPFAM" id="SSF54928">
    <property type="entry name" value="RNA-binding domain, RBD"/>
    <property type="match status" value="1"/>
</dbReference>